<evidence type="ECO:0000259" key="2">
    <source>
        <dbReference type="Pfam" id="PF11350"/>
    </source>
</evidence>
<gene>
    <name evidence="3" type="ORF">ATK74_2855</name>
</gene>
<reference evidence="3 4" key="1">
    <citation type="submission" date="2017-10" db="EMBL/GenBank/DDBJ databases">
        <title>Sequencing the genomes of 1000 actinobacteria strains.</title>
        <authorList>
            <person name="Klenk H.-P."/>
        </authorList>
    </citation>
    <scope>NUCLEOTIDE SEQUENCE [LARGE SCALE GENOMIC DNA]</scope>
    <source>
        <strain evidence="3 4">DSM 15597</strain>
    </source>
</reference>
<evidence type="ECO:0000256" key="1">
    <source>
        <dbReference type="SAM" id="MobiDB-lite"/>
    </source>
</evidence>
<protein>
    <submittedName>
        <fullName evidence="3">Uncharacterized protein DUF3152</fullName>
    </submittedName>
</protein>
<dbReference type="Pfam" id="PF11350">
    <property type="entry name" value="DUF3152"/>
    <property type="match status" value="1"/>
</dbReference>
<comment type="caution">
    <text evidence="3">The sequence shown here is derived from an EMBL/GenBank/DDBJ whole genome shotgun (WGS) entry which is preliminary data.</text>
</comment>
<name>A0A2A9CVU7_9ACTN</name>
<proteinExistence type="predicted"/>
<feature type="region of interest" description="Disordered" evidence="1">
    <location>
        <begin position="44"/>
        <end position="83"/>
    </location>
</feature>
<evidence type="ECO:0000313" key="3">
    <source>
        <dbReference type="EMBL" id="PFG18271.1"/>
    </source>
</evidence>
<feature type="compositionally biased region" description="Low complexity" evidence="1">
    <location>
        <begin position="44"/>
        <end position="58"/>
    </location>
</feature>
<dbReference type="Proteomes" id="UP000226079">
    <property type="component" value="Unassembled WGS sequence"/>
</dbReference>
<organism evidence="3 4">
    <name type="scientific">Propionicimonas paludicola</name>
    <dbReference type="NCBI Taxonomy" id="185243"/>
    <lineage>
        <taxon>Bacteria</taxon>
        <taxon>Bacillati</taxon>
        <taxon>Actinomycetota</taxon>
        <taxon>Actinomycetes</taxon>
        <taxon>Propionibacteriales</taxon>
        <taxon>Nocardioidaceae</taxon>
        <taxon>Propionicimonas</taxon>
    </lineage>
</organism>
<accession>A0A2A9CVU7</accession>
<dbReference type="EMBL" id="PDJC01000001">
    <property type="protein sequence ID" value="PFG18271.1"/>
    <property type="molecule type" value="Genomic_DNA"/>
</dbReference>
<evidence type="ECO:0000313" key="4">
    <source>
        <dbReference type="Proteomes" id="UP000226079"/>
    </source>
</evidence>
<dbReference type="InterPro" id="IPR022603">
    <property type="entry name" value="DUF3152"/>
</dbReference>
<feature type="region of interest" description="Disordered" evidence="1">
    <location>
        <begin position="225"/>
        <end position="250"/>
    </location>
</feature>
<feature type="domain" description="DUF3152" evidence="2">
    <location>
        <begin position="79"/>
        <end position="236"/>
    </location>
</feature>
<dbReference type="AlphaFoldDB" id="A0A2A9CVU7"/>
<sequence>MPVAVLLALALITASALYFRALSTPVQRTGHPTSTVAALPLPTSEASAAAEPSPSVSSQDPPLATVKETPSPSPVPSPSAPAKSSGKFATAAVDVAAVGAAGKLHRYSVRVETSLGLKPDAVGRLIAGVLNDPRSWAGSGDVRFALVSDPKKAEFTISVASVPTAARTCQPVAGSCVKGASVLLDASAWSAAPAAFAGTGAWRAYLINRAAGLFLGEPAERCPKKGRPAPVMSDQSGNLGGCTANPWPNP</sequence>
<keyword evidence="4" id="KW-1185">Reference proteome</keyword>